<dbReference type="Gene3D" id="6.10.340.10">
    <property type="match status" value="1"/>
</dbReference>
<reference evidence="6 7" key="1">
    <citation type="submission" date="2020-04" db="EMBL/GenBank/DDBJ databases">
        <title>Zoogloea sp. G-4-1-14 isolated from soil.</title>
        <authorList>
            <person name="Dahal R.H."/>
        </authorList>
    </citation>
    <scope>NUCLEOTIDE SEQUENCE [LARGE SCALE GENOMIC DNA]</scope>
    <source>
        <strain evidence="6 7">G-4-1-14</strain>
    </source>
</reference>
<dbReference type="PANTHER" id="PTHR45138:SF9">
    <property type="entry name" value="DIGUANYLATE CYCLASE DGCM-RELATED"/>
    <property type="match status" value="1"/>
</dbReference>
<dbReference type="InterPro" id="IPR050469">
    <property type="entry name" value="Diguanylate_Cyclase"/>
</dbReference>
<comment type="caution">
    <text evidence="6">The sequence shown here is derived from an EMBL/GenBank/DDBJ whole genome shotgun (WGS) entry which is preliminary data.</text>
</comment>
<dbReference type="InterPro" id="IPR029787">
    <property type="entry name" value="Nucleotide_cyclase"/>
</dbReference>
<feature type="domain" description="GGDEF" evidence="5">
    <location>
        <begin position="285"/>
        <end position="421"/>
    </location>
</feature>
<dbReference type="SUPFAM" id="SSF158472">
    <property type="entry name" value="HAMP domain-like"/>
    <property type="match status" value="1"/>
</dbReference>
<keyword evidence="3" id="KW-0812">Transmembrane</keyword>
<dbReference type="RefSeq" id="WP_169145889.1">
    <property type="nucleotide sequence ID" value="NZ_JABBGA010000007.1"/>
</dbReference>
<dbReference type="InterPro" id="IPR003660">
    <property type="entry name" value="HAMP_dom"/>
</dbReference>
<proteinExistence type="predicted"/>
<keyword evidence="7" id="KW-1185">Reference proteome</keyword>
<dbReference type="Pfam" id="PF17152">
    <property type="entry name" value="CHASE8"/>
    <property type="match status" value="1"/>
</dbReference>
<organism evidence="6 7">
    <name type="scientific">Zoogloea dura</name>
    <dbReference type="NCBI Taxonomy" id="2728840"/>
    <lineage>
        <taxon>Bacteria</taxon>
        <taxon>Pseudomonadati</taxon>
        <taxon>Pseudomonadota</taxon>
        <taxon>Betaproteobacteria</taxon>
        <taxon>Rhodocyclales</taxon>
        <taxon>Zoogloeaceae</taxon>
        <taxon>Zoogloea</taxon>
    </lineage>
</organism>
<dbReference type="Gene3D" id="3.30.70.270">
    <property type="match status" value="1"/>
</dbReference>
<evidence type="ECO:0000259" key="4">
    <source>
        <dbReference type="PROSITE" id="PS50885"/>
    </source>
</evidence>
<dbReference type="InterPro" id="IPR000160">
    <property type="entry name" value="GGDEF_dom"/>
</dbReference>
<keyword evidence="3" id="KW-0472">Membrane</keyword>
<dbReference type="GO" id="GO:0052621">
    <property type="term" value="F:diguanylate cyclase activity"/>
    <property type="evidence" value="ECO:0007669"/>
    <property type="project" value="UniProtKB-EC"/>
</dbReference>
<dbReference type="Proteomes" id="UP000580043">
    <property type="component" value="Unassembled WGS sequence"/>
</dbReference>
<dbReference type="SMART" id="SM00304">
    <property type="entry name" value="HAMP"/>
    <property type="match status" value="1"/>
</dbReference>
<dbReference type="PROSITE" id="PS50885">
    <property type="entry name" value="HAMP"/>
    <property type="match status" value="1"/>
</dbReference>
<gene>
    <name evidence="6" type="ORF">HHL15_11425</name>
</gene>
<evidence type="ECO:0000256" key="3">
    <source>
        <dbReference type="SAM" id="Phobius"/>
    </source>
</evidence>
<dbReference type="Pfam" id="PF00672">
    <property type="entry name" value="HAMP"/>
    <property type="match status" value="1"/>
</dbReference>
<dbReference type="EMBL" id="JABBGA010000007">
    <property type="protein sequence ID" value="NML26354.1"/>
    <property type="molecule type" value="Genomic_DNA"/>
</dbReference>
<dbReference type="AlphaFoldDB" id="A0A848G520"/>
<dbReference type="SMART" id="SM00267">
    <property type="entry name" value="GGDEF"/>
    <property type="match status" value="1"/>
</dbReference>
<protein>
    <recommendedName>
        <fullName evidence="1">diguanylate cyclase</fullName>
        <ecNumber evidence="1">2.7.7.65</ecNumber>
    </recommendedName>
</protein>
<dbReference type="EC" id="2.7.7.65" evidence="1"/>
<name>A0A848G520_9RHOO</name>
<dbReference type="PROSITE" id="PS50887">
    <property type="entry name" value="GGDEF"/>
    <property type="match status" value="1"/>
</dbReference>
<dbReference type="Pfam" id="PF00990">
    <property type="entry name" value="GGDEF"/>
    <property type="match status" value="1"/>
</dbReference>
<evidence type="ECO:0000256" key="2">
    <source>
        <dbReference type="ARBA" id="ARBA00034247"/>
    </source>
</evidence>
<dbReference type="GO" id="GO:0007165">
    <property type="term" value="P:signal transduction"/>
    <property type="evidence" value="ECO:0007669"/>
    <property type="project" value="InterPro"/>
</dbReference>
<dbReference type="GO" id="GO:0016020">
    <property type="term" value="C:membrane"/>
    <property type="evidence" value="ECO:0007669"/>
    <property type="project" value="InterPro"/>
</dbReference>
<keyword evidence="3" id="KW-1133">Transmembrane helix</keyword>
<dbReference type="FunFam" id="3.30.70.270:FF:000001">
    <property type="entry name" value="Diguanylate cyclase domain protein"/>
    <property type="match status" value="1"/>
</dbReference>
<dbReference type="PANTHER" id="PTHR45138">
    <property type="entry name" value="REGULATORY COMPONENTS OF SENSORY TRANSDUCTION SYSTEM"/>
    <property type="match status" value="1"/>
</dbReference>
<dbReference type="CDD" id="cd01949">
    <property type="entry name" value="GGDEF"/>
    <property type="match status" value="1"/>
</dbReference>
<comment type="catalytic activity">
    <reaction evidence="2">
        <text>2 GTP = 3',3'-c-di-GMP + 2 diphosphate</text>
        <dbReference type="Rhea" id="RHEA:24898"/>
        <dbReference type="ChEBI" id="CHEBI:33019"/>
        <dbReference type="ChEBI" id="CHEBI:37565"/>
        <dbReference type="ChEBI" id="CHEBI:58805"/>
        <dbReference type="EC" id="2.7.7.65"/>
    </reaction>
</comment>
<dbReference type="NCBIfam" id="TIGR00254">
    <property type="entry name" value="GGDEF"/>
    <property type="match status" value="1"/>
</dbReference>
<dbReference type="CDD" id="cd06225">
    <property type="entry name" value="HAMP"/>
    <property type="match status" value="1"/>
</dbReference>
<evidence type="ECO:0000313" key="6">
    <source>
        <dbReference type="EMBL" id="NML26354.1"/>
    </source>
</evidence>
<evidence type="ECO:0000256" key="1">
    <source>
        <dbReference type="ARBA" id="ARBA00012528"/>
    </source>
</evidence>
<feature type="transmembrane region" description="Helical" evidence="3">
    <location>
        <begin position="173"/>
        <end position="192"/>
    </location>
</feature>
<dbReference type="SUPFAM" id="SSF55073">
    <property type="entry name" value="Nucleotide cyclase"/>
    <property type="match status" value="1"/>
</dbReference>
<feature type="domain" description="HAMP" evidence="4">
    <location>
        <begin position="196"/>
        <end position="249"/>
    </location>
</feature>
<feature type="transmembrane region" description="Helical" evidence="3">
    <location>
        <begin position="12"/>
        <end position="35"/>
    </location>
</feature>
<sequence length="424" mass="46901">MFDRISIRYKLIVLLGLSAALALLISSVITIYSTYLSESRSSLRVLHQLTDVISENMRAALAFHDGESARTLLAALRADPHIQFAVVHDEAGQPLAEYRAAGGRADVTARLEGVRARIRENADLLRREDGFVEHIEEGSMIVLRPVFFEGKPIGLLAVVSDTRLLWAKIRELVLLQAVTSVVTLVLLLFLSVKLQSMFTRPIMSLIRAMREVARTKNYRVVLESDRRDEFRDLHEGFNAMLADIRERDDRLSRLATTDALTGLANRRHAMEVLQTMVVRARRKAEPVGVIMLDIDAFKKVNDLYGHPAGDLVLQEVAQVLLASAREYDLVARLGGEEFLVVCDGGTSEVTIAVAERIRAGVEARHIEYEPGALLHVTVSLGVHAAVPQSAAGDIEKMIRAADKALYRAKAAGRNRCVVAQEEVG</sequence>
<evidence type="ECO:0000313" key="7">
    <source>
        <dbReference type="Proteomes" id="UP000580043"/>
    </source>
</evidence>
<evidence type="ECO:0000259" key="5">
    <source>
        <dbReference type="PROSITE" id="PS50887"/>
    </source>
</evidence>
<accession>A0A848G520</accession>
<dbReference type="InterPro" id="IPR043128">
    <property type="entry name" value="Rev_trsase/Diguanyl_cyclase"/>
</dbReference>
<dbReference type="InterPro" id="IPR033417">
    <property type="entry name" value="CHASE8"/>
</dbReference>